<dbReference type="Proteomes" id="UP000315423">
    <property type="component" value="Unassembled WGS sequence"/>
</dbReference>
<proteinExistence type="predicted"/>
<accession>A0AC61SC19</accession>
<protein>
    <submittedName>
        <fullName evidence="1">Uncharacterized protein</fullName>
    </submittedName>
</protein>
<reference evidence="1" key="1">
    <citation type="submission" date="2018-09" db="EMBL/GenBank/DDBJ databases">
        <title>A genomic encyclopedia of anaerobic methanotrophic archaea.</title>
        <authorList>
            <person name="Skennerton C.T."/>
            <person name="Chadwick G.L."/>
            <person name="Laso-Perez R."/>
            <person name="Leu A.O."/>
            <person name="Speth D.R."/>
            <person name="Yu H."/>
            <person name="Morgan-Lang C."/>
            <person name="Hatzenpichler R."/>
            <person name="Goudeau D."/>
            <person name="Malmstrom R."/>
            <person name="Woyke T."/>
            <person name="Hallam S."/>
            <person name="Tyson G.W."/>
            <person name="Wegener G."/>
            <person name="Boetius A."/>
            <person name="Orphan V.J."/>
        </authorList>
    </citation>
    <scope>NUCLEOTIDE SEQUENCE</scope>
    <source>
        <strain evidence="1">CONS3730D10UFb2</strain>
    </source>
</reference>
<dbReference type="EMBL" id="QYBA01000055">
    <property type="protein sequence ID" value="TKY92232.1"/>
    <property type="molecule type" value="Genomic_DNA"/>
</dbReference>
<sequence>MYRRWWNPSKEMRKMDQWMNSMFGEFEPVTGRLLLAGTGEDVMKTATPYIDLQEMENKILVTADVPGIEKGIRTG</sequence>
<organism evidence="1 2">
    <name type="scientific">Candidatus Methanomarinus sp</name>
    <dbReference type="NCBI Taxonomy" id="3386244"/>
    <lineage>
        <taxon>Archaea</taxon>
        <taxon>Methanobacteriati</taxon>
        <taxon>Methanobacteriota</taxon>
        <taxon>Stenosarchaea group</taxon>
        <taxon>Methanomicrobia</taxon>
        <taxon>Methanosarcinales</taxon>
        <taxon>ANME-2 cluster</taxon>
        <taxon>Candidatus Methanocomedenaceae</taxon>
        <taxon>Candidatus Methanomarinus</taxon>
    </lineage>
</organism>
<evidence type="ECO:0000313" key="2">
    <source>
        <dbReference type="Proteomes" id="UP000315423"/>
    </source>
</evidence>
<gene>
    <name evidence="1" type="ORF">C5S46_01720</name>
</gene>
<comment type="caution">
    <text evidence="1">The sequence shown here is derived from an EMBL/GenBank/DDBJ whole genome shotgun (WGS) entry which is preliminary data.</text>
</comment>
<name>A0AC61SC19_9EURY</name>
<evidence type="ECO:0000313" key="1">
    <source>
        <dbReference type="EMBL" id="TKY92232.1"/>
    </source>
</evidence>